<dbReference type="Proteomes" id="UP000319578">
    <property type="component" value="Unassembled WGS sequence"/>
</dbReference>
<evidence type="ECO:0000313" key="6">
    <source>
        <dbReference type="Proteomes" id="UP000319578"/>
    </source>
</evidence>
<evidence type="ECO:0000313" key="3">
    <source>
        <dbReference type="EMBL" id="GED71035.1"/>
    </source>
</evidence>
<feature type="compositionally biased region" description="Basic and acidic residues" evidence="1">
    <location>
        <begin position="17"/>
        <end position="36"/>
    </location>
</feature>
<feature type="region of interest" description="Disordered" evidence="1">
    <location>
        <begin position="1"/>
        <end position="57"/>
    </location>
</feature>
<keyword evidence="6" id="KW-1185">Reference proteome</keyword>
<feature type="transmembrane region" description="Helical" evidence="2">
    <location>
        <begin position="118"/>
        <end position="143"/>
    </location>
</feature>
<dbReference type="RefSeq" id="WP_049737903.1">
    <property type="nucleotide sequence ID" value="NZ_BJON01000019.1"/>
</dbReference>
<reference evidence="3 6" key="3">
    <citation type="submission" date="2019-06" db="EMBL/GenBank/DDBJ databases">
        <title>Whole genome shotgun sequence of Brevibacillus reuszeri NBRC 15719.</title>
        <authorList>
            <person name="Hosoyama A."/>
            <person name="Uohara A."/>
            <person name="Ohji S."/>
            <person name="Ichikawa N."/>
        </authorList>
    </citation>
    <scope>NUCLEOTIDE SEQUENCE [LARGE SCALE GENOMIC DNA]</scope>
    <source>
        <strain evidence="3 6">NBRC 15719</strain>
    </source>
</reference>
<sequence length="423" mass="45760">MSGEKRNNVTVKMNGKFWEEKRESSADQRTPKELPPRVRIQGPPISIPGPTHVKKGNDAYDRMMQLREMEEREAPKETEIPKEPEKPDIAELYEGTYGESFGRGKISRLLSYFPKGPVLQTVLTTGGAIAIGLLFGFLVLTVFTKEEFSESYRNVLEDTVQTLTAASPGDVPKIAGPVLPGVTGSAGQSAPAASAPVGTGSEVPLQLPEISMFVAQAGVFQKDAAPDAVVEPLNKMGIPHLLYKDSAKQYMFAAVAPTRDAVLGFATSLKNKGMDVYVKEFSFPAFQGTIPIVQAQTAGANPDVSGFFSKGVKLIQTLSAHSGLIITTGQLSSTPQETATLKEQHRQFLEASRVVQVPETMKPQYTAMLNGVDQAMAAREKMAEASAGKKVESAESYAWQVQAGVLEYLEGYASLLQQAEKKE</sequence>
<gene>
    <name evidence="4" type="ORF">ADS79_08165</name>
    <name evidence="3" type="ORF">BRE01_47370</name>
</gene>
<dbReference type="OrthoDB" id="2468831at2"/>
<keyword evidence="2" id="KW-0812">Transmembrane</keyword>
<keyword evidence="2" id="KW-1133">Transmembrane helix</keyword>
<accession>A0A0K9YYT5</accession>
<dbReference type="PATRIC" id="fig|54915.3.peg.7075"/>
<dbReference type="EMBL" id="LGIQ01000005">
    <property type="protein sequence ID" value="KNB73893.1"/>
    <property type="molecule type" value="Genomic_DNA"/>
</dbReference>
<reference evidence="5" key="1">
    <citation type="submission" date="2015-07" db="EMBL/GenBank/DDBJ databases">
        <title>Genome sequencing project for genomic taxonomy and phylogenomics of Bacillus-like bacteria.</title>
        <authorList>
            <person name="Liu B."/>
            <person name="Wang J."/>
            <person name="Zhu Y."/>
            <person name="Liu G."/>
            <person name="Chen Q."/>
            <person name="Chen Z."/>
            <person name="Lan J."/>
            <person name="Che J."/>
            <person name="Ge C."/>
            <person name="Shi H."/>
            <person name="Pan Z."/>
            <person name="Liu X."/>
        </authorList>
    </citation>
    <scope>NUCLEOTIDE SEQUENCE [LARGE SCALE GENOMIC DNA]</scope>
    <source>
        <strain evidence="5">DSM 9887</strain>
    </source>
</reference>
<comment type="caution">
    <text evidence="4">The sequence shown here is derived from an EMBL/GenBank/DDBJ whole genome shotgun (WGS) entry which is preliminary data.</text>
</comment>
<keyword evidence="2" id="KW-0472">Membrane</keyword>
<evidence type="ECO:0000313" key="5">
    <source>
        <dbReference type="Proteomes" id="UP000036834"/>
    </source>
</evidence>
<protein>
    <recommendedName>
        <fullName evidence="7">SPOR domain-containing protein</fullName>
    </recommendedName>
</protein>
<reference evidence="4" key="2">
    <citation type="submission" date="2015-07" db="EMBL/GenBank/DDBJ databases">
        <title>MeaNS - Measles Nucleotide Surveillance Program.</title>
        <authorList>
            <person name="Tran T."/>
            <person name="Druce J."/>
        </authorList>
    </citation>
    <scope>NUCLEOTIDE SEQUENCE</scope>
    <source>
        <strain evidence="4">DSM 9887</strain>
    </source>
</reference>
<organism evidence="4 5">
    <name type="scientific">Brevibacillus reuszeri</name>
    <dbReference type="NCBI Taxonomy" id="54915"/>
    <lineage>
        <taxon>Bacteria</taxon>
        <taxon>Bacillati</taxon>
        <taxon>Bacillota</taxon>
        <taxon>Bacilli</taxon>
        <taxon>Bacillales</taxon>
        <taxon>Paenibacillaceae</taxon>
        <taxon>Brevibacillus</taxon>
    </lineage>
</organism>
<dbReference type="EMBL" id="BJON01000019">
    <property type="protein sequence ID" value="GED71035.1"/>
    <property type="molecule type" value="Genomic_DNA"/>
</dbReference>
<dbReference type="STRING" id="54915.ADS79_08165"/>
<name>A0A0K9YYT5_9BACL</name>
<evidence type="ECO:0000256" key="1">
    <source>
        <dbReference type="SAM" id="MobiDB-lite"/>
    </source>
</evidence>
<proteinExistence type="predicted"/>
<evidence type="ECO:0008006" key="7">
    <source>
        <dbReference type="Google" id="ProtNLM"/>
    </source>
</evidence>
<evidence type="ECO:0000313" key="4">
    <source>
        <dbReference type="EMBL" id="KNB73893.1"/>
    </source>
</evidence>
<evidence type="ECO:0000256" key="2">
    <source>
        <dbReference type="SAM" id="Phobius"/>
    </source>
</evidence>
<dbReference type="Proteomes" id="UP000036834">
    <property type="component" value="Unassembled WGS sequence"/>
</dbReference>
<dbReference type="AlphaFoldDB" id="A0A0K9YYT5"/>